<dbReference type="GeneID" id="98161971"/>
<feature type="transmembrane region" description="Helical" evidence="7">
    <location>
        <begin position="48"/>
        <end position="67"/>
    </location>
</feature>
<evidence type="ECO:0000256" key="7">
    <source>
        <dbReference type="SAM" id="Phobius"/>
    </source>
</evidence>
<comment type="subcellular location">
    <subcellularLocation>
        <location evidence="1">Membrane</location>
        <topology evidence="1">Multi-pass membrane protein</topology>
    </subcellularLocation>
</comment>
<feature type="transmembrane region" description="Helical" evidence="7">
    <location>
        <begin position="12"/>
        <end position="36"/>
    </location>
</feature>
<feature type="transmembrane region" description="Helical" evidence="7">
    <location>
        <begin position="174"/>
        <end position="195"/>
    </location>
</feature>
<dbReference type="InterPro" id="IPR052337">
    <property type="entry name" value="SAT4-like"/>
</dbReference>
<evidence type="ECO:0000256" key="2">
    <source>
        <dbReference type="ARBA" id="ARBA00022692"/>
    </source>
</evidence>
<comment type="caution">
    <text evidence="9">The sequence shown here is derived from an EMBL/GenBank/DDBJ whole genome shotgun (WGS) entry which is preliminary data.</text>
</comment>
<proteinExistence type="inferred from homology"/>
<keyword evidence="4 7" id="KW-0472">Membrane</keyword>
<dbReference type="InterPro" id="IPR049326">
    <property type="entry name" value="Rhodopsin_dom_fungi"/>
</dbReference>
<dbReference type="Pfam" id="PF20684">
    <property type="entry name" value="Fung_rhodopsin"/>
    <property type="match status" value="1"/>
</dbReference>
<feature type="transmembrane region" description="Helical" evidence="7">
    <location>
        <begin position="87"/>
        <end position="106"/>
    </location>
</feature>
<keyword evidence="2 7" id="KW-0812">Transmembrane</keyword>
<dbReference type="EMBL" id="JBFXLR010000054">
    <property type="protein sequence ID" value="KAL2841942.1"/>
    <property type="molecule type" value="Genomic_DNA"/>
</dbReference>
<dbReference type="Proteomes" id="UP001610444">
    <property type="component" value="Unassembled WGS sequence"/>
</dbReference>
<dbReference type="RefSeq" id="XP_070894810.1">
    <property type="nucleotide sequence ID" value="XM_071046807.1"/>
</dbReference>
<feature type="transmembrane region" description="Helical" evidence="7">
    <location>
        <begin position="251"/>
        <end position="270"/>
    </location>
</feature>
<name>A0ABR4JPH5_9EURO</name>
<keyword evidence="3 7" id="KW-1133">Transmembrane helix</keyword>
<feature type="region of interest" description="Disordered" evidence="6">
    <location>
        <begin position="331"/>
        <end position="353"/>
    </location>
</feature>
<feature type="transmembrane region" description="Helical" evidence="7">
    <location>
        <begin position="127"/>
        <end position="154"/>
    </location>
</feature>
<evidence type="ECO:0000256" key="3">
    <source>
        <dbReference type="ARBA" id="ARBA00022989"/>
    </source>
</evidence>
<evidence type="ECO:0000259" key="8">
    <source>
        <dbReference type="Pfam" id="PF20684"/>
    </source>
</evidence>
<organism evidence="9 10">
    <name type="scientific">Aspergillus pseudodeflectus</name>
    <dbReference type="NCBI Taxonomy" id="176178"/>
    <lineage>
        <taxon>Eukaryota</taxon>
        <taxon>Fungi</taxon>
        <taxon>Dikarya</taxon>
        <taxon>Ascomycota</taxon>
        <taxon>Pezizomycotina</taxon>
        <taxon>Eurotiomycetes</taxon>
        <taxon>Eurotiomycetidae</taxon>
        <taxon>Eurotiales</taxon>
        <taxon>Aspergillaceae</taxon>
        <taxon>Aspergillus</taxon>
        <taxon>Aspergillus subgen. Nidulantes</taxon>
    </lineage>
</organism>
<accession>A0ABR4JPH5</accession>
<evidence type="ECO:0000256" key="4">
    <source>
        <dbReference type="ARBA" id="ARBA00023136"/>
    </source>
</evidence>
<feature type="transmembrane region" description="Helical" evidence="7">
    <location>
        <begin position="207"/>
        <end position="231"/>
    </location>
</feature>
<evidence type="ECO:0000313" key="10">
    <source>
        <dbReference type="Proteomes" id="UP001610444"/>
    </source>
</evidence>
<dbReference type="PANTHER" id="PTHR33048:SF163">
    <property type="entry name" value="INTEGRAL MEMBRANE PROTEIN (AFU_ORTHOLOGUE AFUA_8G05510)"/>
    <property type="match status" value="1"/>
</dbReference>
<gene>
    <name evidence="9" type="ORF">BJX68DRAFT_270883</name>
</gene>
<protein>
    <recommendedName>
        <fullName evidence="8">Rhodopsin domain-containing protein</fullName>
    </recommendedName>
</protein>
<sequence>MGWKIASDNHMGIGFMTTIMVLLVIDLFCVLIRLYARFLQKSLPGLSDYMLICGFAMTNGSAVIMWATYAHGFGLDQSRFRLEDAEMLWKLMAPGSIVWMGSTTAIRVSMTLFYRNLFHPVKTFMRVSAAIIALNAGAYLAVIIASLVICRPMHYAAFSEGPGDCGDIRSFQTYSSTAAIVLDVITVALPMPLVWKLATSRRRKWGLSFIFGLGVLICIVTILRLIISYHYKTNNLTIQTALSMFLSVLEPTMGIIIACMPFFPVFIARVRQAYRSSFLSLDRLSWSRSRGCRAAESCAEESIENGNSNSHSVNDGYTAAIVADPLARPRYPSSVRSSAPLSGGYGKNPNLHQHEIPGSASAYRLDTLSVTKYGSALGIDVDVVGQRDGTAASPPARVAEEGRIYITRDFEIQSYVPKCNRGCE</sequence>
<dbReference type="PANTHER" id="PTHR33048">
    <property type="entry name" value="PTH11-LIKE INTEGRAL MEMBRANE PROTEIN (AFU_ORTHOLOGUE AFUA_5G11245)"/>
    <property type="match status" value="1"/>
</dbReference>
<feature type="domain" description="Rhodopsin" evidence="8">
    <location>
        <begin position="32"/>
        <end position="265"/>
    </location>
</feature>
<evidence type="ECO:0000256" key="5">
    <source>
        <dbReference type="ARBA" id="ARBA00038359"/>
    </source>
</evidence>
<keyword evidence="10" id="KW-1185">Reference proteome</keyword>
<evidence type="ECO:0000313" key="9">
    <source>
        <dbReference type="EMBL" id="KAL2841942.1"/>
    </source>
</evidence>
<evidence type="ECO:0000256" key="6">
    <source>
        <dbReference type="SAM" id="MobiDB-lite"/>
    </source>
</evidence>
<comment type="similarity">
    <text evidence="5">Belongs to the SAT4 family.</text>
</comment>
<evidence type="ECO:0000256" key="1">
    <source>
        <dbReference type="ARBA" id="ARBA00004141"/>
    </source>
</evidence>
<reference evidence="9 10" key="1">
    <citation type="submission" date="2024-07" db="EMBL/GenBank/DDBJ databases">
        <title>Section-level genome sequencing and comparative genomics of Aspergillus sections Usti and Cavernicolus.</title>
        <authorList>
            <consortium name="Lawrence Berkeley National Laboratory"/>
            <person name="Nybo J.L."/>
            <person name="Vesth T.C."/>
            <person name="Theobald S."/>
            <person name="Frisvad J.C."/>
            <person name="Larsen T.O."/>
            <person name="Kjaerboelling I."/>
            <person name="Rothschild-Mancinelli K."/>
            <person name="Lyhne E.K."/>
            <person name="Kogle M.E."/>
            <person name="Barry K."/>
            <person name="Clum A."/>
            <person name="Na H."/>
            <person name="Ledsgaard L."/>
            <person name="Lin J."/>
            <person name="Lipzen A."/>
            <person name="Kuo A."/>
            <person name="Riley R."/>
            <person name="Mondo S."/>
            <person name="LaButti K."/>
            <person name="Haridas S."/>
            <person name="Pangalinan J."/>
            <person name="Salamov A.A."/>
            <person name="Simmons B.A."/>
            <person name="Magnuson J.K."/>
            <person name="Chen J."/>
            <person name="Drula E."/>
            <person name="Henrissat B."/>
            <person name="Wiebenga A."/>
            <person name="Lubbers R.J."/>
            <person name="Gomes A.C."/>
            <person name="Macurrencykelacurrency M.R."/>
            <person name="Stajich J."/>
            <person name="Grigoriev I.V."/>
            <person name="Mortensen U.H."/>
            <person name="De vries R.P."/>
            <person name="Baker S.E."/>
            <person name="Andersen M.R."/>
        </authorList>
    </citation>
    <scope>NUCLEOTIDE SEQUENCE [LARGE SCALE GENOMIC DNA]</scope>
    <source>
        <strain evidence="9 10">CBS 756.74</strain>
    </source>
</reference>